<feature type="signal peptide" evidence="1">
    <location>
        <begin position="1"/>
        <end position="16"/>
    </location>
</feature>
<feature type="chain" id="PRO_5020275639" evidence="1">
    <location>
        <begin position="17"/>
        <end position="238"/>
    </location>
</feature>
<dbReference type="OrthoDB" id="116700at2"/>
<gene>
    <name evidence="2" type="ORF">BDD14_1252</name>
</gene>
<organism evidence="2 3">
    <name type="scientific">Edaphobacter modestus</name>
    <dbReference type="NCBI Taxonomy" id="388466"/>
    <lineage>
        <taxon>Bacteria</taxon>
        <taxon>Pseudomonadati</taxon>
        <taxon>Acidobacteriota</taxon>
        <taxon>Terriglobia</taxon>
        <taxon>Terriglobales</taxon>
        <taxon>Acidobacteriaceae</taxon>
        <taxon>Edaphobacter</taxon>
    </lineage>
</organism>
<dbReference type="PROSITE" id="PS51257">
    <property type="entry name" value="PROKAR_LIPOPROTEIN"/>
    <property type="match status" value="1"/>
</dbReference>
<evidence type="ECO:0000313" key="2">
    <source>
        <dbReference type="EMBL" id="RZU39857.1"/>
    </source>
</evidence>
<name>A0A4Q7YQA0_9BACT</name>
<dbReference type="RefSeq" id="WP_130418005.1">
    <property type="nucleotide sequence ID" value="NZ_SHKW01000001.1"/>
</dbReference>
<dbReference type="Proteomes" id="UP000292958">
    <property type="component" value="Unassembled WGS sequence"/>
</dbReference>
<dbReference type="AlphaFoldDB" id="A0A4Q7YQA0"/>
<keyword evidence="1" id="KW-0732">Signal</keyword>
<reference evidence="2 3" key="1">
    <citation type="submission" date="2019-02" db="EMBL/GenBank/DDBJ databases">
        <title>Genomic Encyclopedia of Archaeal and Bacterial Type Strains, Phase II (KMG-II): from individual species to whole genera.</title>
        <authorList>
            <person name="Goeker M."/>
        </authorList>
    </citation>
    <scope>NUCLEOTIDE SEQUENCE [LARGE SCALE GENOMIC DNA]</scope>
    <source>
        <strain evidence="2 3">DSM 18101</strain>
    </source>
</reference>
<evidence type="ECO:0000256" key="1">
    <source>
        <dbReference type="SAM" id="SignalP"/>
    </source>
</evidence>
<keyword evidence="3" id="KW-1185">Reference proteome</keyword>
<sequence>MKAVALFLGLTAGSCAQTVVSSGPPATPALMPVVSIPQVSFQFERVGLPVPKFTIVVHEDGTGTYQAQVASVSGGGRAAVQPTASSPPVNRPIKISPPMTETIFKTAHALDHFNMECASKAKNIADTGKKTLSYKGVDGQGSCLYNYSENKSVTQLTETFQAIAFTMDEGRKLEFMHRFDRLGLYSEIDVLSHEVQEKRALEVGNIAPALRAIIADEDLMQKVRERAAKLLAQAEEPK</sequence>
<dbReference type="EMBL" id="SHKW01000001">
    <property type="protein sequence ID" value="RZU39857.1"/>
    <property type="molecule type" value="Genomic_DNA"/>
</dbReference>
<accession>A0A4Q7YQA0</accession>
<comment type="caution">
    <text evidence="2">The sequence shown here is derived from an EMBL/GenBank/DDBJ whole genome shotgun (WGS) entry which is preliminary data.</text>
</comment>
<evidence type="ECO:0000313" key="3">
    <source>
        <dbReference type="Proteomes" id="UP000292958"/>
    </source>
</evidence>
<protein>
    <submittedName>
        <fullName evidence="2">Uncharacterized protein</fullName>
    </submittedName>
</protein>
<proteinExistence type="predicted"/>